<comment type="caution">
    <text evidence="1">The sequence shown here is derived from an EMBL/GenBank/DDBJ whole genome shotgun (WGS) entry which is preliminary data.</text>
</comment>
<evidence type="ECO:0000313" key="2">
    <source>
        <dbReference type="Proteomes" id="UP001187682"/>
    </source>
</evidence>
<dbReference type="Proteomes" id="UP001187682">
    <property type="component" value="Unassembled WGS sequence"/>
</dbReference>
<name>A0AAE8N6Z9_9PEZI</name>
<sequence>MRFKGPVKPGGEFVELEGTAQEVQAKLLELNPSYAKENFTEFHKEREAVRVRKEESDRRAREKHGSLEKRDWMNCENAPGNEAWIWAYVGDGLTEGINYLNGLNGYCWAPRGWGGCSRVSCSWSLGITLCNDNDFEVWVWCGNLAGDAWDIWLDCGRISDDGWTSWLKGQLFRSYSFGWNTIVNQQNC</sequence>
<proteinExistence type="predicted"/>
<protein>
    <submittedName>
        <fullName evidence="1">Uncharacterized protein</fullName>
    </submittedName>
</protein>
<dbReference type="AlphaFoldDB" id="A0AAE8N6Z9"/>
<dbReference type="EMBL" id="ONZQ02000017">
    <property type="protein sequence ID" value="SPO06789.1"/>
    <property type="molecule type" value="Genomic_DNA"/>
</dbReference>
<keyword evidence="2" id="KW-1185">Reference proteome</keyword>
<dbReference type="PANTHER" id="PTHR35605">
    <property type="entry name" value="ECP2 EFFECTOR PROTEIN DOMAIN-CONTAINING PROTEIN-RELATED"/>
    <property type="match status" value="1"/>
</dbReference>
<reference evidence="1" key="1">
    <citation type="submission" date="2018-03" db="EMBL/GenBank/DDBJ databases">
        <authorList>
            <person name="Guldener U."/>
        </authorList>
    </citation>
    <scope>NUCLEOTIDE SEQUENCE</scope>
</reference>
<organism evidence="1 2">
    <name type="scientific">Cephalotrichum gorgonifer</name>
    <dbReference type="NCBI Taxonomy" id="2041049"/>
    <lineage>
        <taxon>Eukaryota</taxon>
        <taxon>Fungi</taxon>
        <taxon>Dikarya</taxon>
        <taxon>Ascomycota</taxon>
        <taxon>Pezizomycotina</taxon>
        <taxon>Sordariomycetes</taxon>
        <taxon>Hypocreomycetidae</taxon>
        <taxon>Microascales</taxon>
        <taxon>Microascaceae</taxon>
        <taxon>Cephalotrichum</taxon>
    </lineage>
</organism>
<dbReference type="PANTHER" id="PTHR35605:SF1">
    <property type="entry name" value="ECP2 EFFECTOR PROTEIN DOMAIN-CONTAINING PROTEIN-RELATED"/>
    <property type="match status" value="1"/>
</dbReference>
<gene>
    <name evidence="1" type="ORF">DNG_09483</name>
</gene>
<evidence type="ECO:0000313" key="1">
    <source>
        <dbReference type="EMBL" id="SPO06789.1"/>
    </source>
</evidence>
<accession>A0AAE8N6Z9</accession>